<dbReference type="InterPro" id="IPR058265">
    <property type="entry name" value="DUF7959"/>
</dbReference>
<evidence type="ECO:0000313" key="5">
    <source>
        <dbReference type="EMBL" id="CAF1158382.1"/>
    </source>
</evidence>
<evidence type="ECO:0000313" key="7">
    <source>
        <dbReference type="EMBL" id="CAF3921771.1"/>
    </source>
</evidence>
<organism evidence="5 9">
    <name type="scientific">Didymodactylos carnosus</name>
    <dbReference type="NCBI Taxonomy" id="1234261"/>
    <lineage>
        <taxon>Eukaryota</taxon>
        <taxon>Metazoa</taxon>
        <taxon>Spiralia</taxon>
        <taxon>Gnathifera</taxon>
        <taxon>Rotifera</taxon>
        <taxon>Eurotatoria</taxon>
        <taxon>Bdelloidea</taxon>
        <taxon>Philodinida</taxon>
        <taxon>Philodinidae</taxon>
        <taxon>Didymodactylos</taxon>
    </lineage>
</organism>
<dbReference type="AlphaFoldDB" id="A0A814TB04"/>
<evidence type="ECO:0000313" key="9">
    <source>
        <dbReference type="Proteomes" id="UP000663829"/>
    </source>
</evidence>
<dbReference type="Pfam" id="PF25898">
    <property type="entry name" value="LolA_2nd_metazoa"/>
    <property type="match status" value="1"/>
</dbReference>
<dbReference type="Proteomes" id="UP000663829">
    <property type="component" value="Unassembled WGS sequence"/>
</dbReference>
<dbReference type="Proteomes" id="UP000677228">
    <property type="component" value="Unassembled WGS sequence"/>
</dbReference>
<comment type="caution">
    <text evidence="5">The sequence shown here is derived from an EMBL/GenBank/DDBJ whole genome shotgun (WGS) entry which is preliminary data.</text>
</comment>
<evidence type="ECO:0000313" key="6">
    <source>
        <dbReference type="EMBL" id="CAF1219825.1"/>
    </source>
</evidence>
<dbReference type="InterPro" id="IPR058831">
    <property type="entry name" value="LolA-like_dom_2nd"/>
</dbReference>
<dbReference type="PANTHER" id="PTHR36902:SF1">
    <property type="entry name" value="ENRICHED IN SURFACE-LABELED PROTEOME PROTEIN 9"/>
    <property type="match status" value="1"/>
</dbReference>
<reference evidence="5" key="1">
    <citation type="submission" date="2021-02" db="EMBL/GenBank/DDBJ databases">
        <authorList>
            <person name="Nowell W R."/>
        </authorList>
    </citation>
    <scope>NUCLEOTIDE SEQUENCE</scope>
</reference>
<dbReference type="EMBL" id="CAJOBC010007115">
    <property type="protein sequence ID" value="CAF3921771.1"/>
    <property type="molecule type" value="Genomic_DNA"/>
</dbReference>
<protein>
    <submittedName>
        <fullName evidence="5">Uncharacterized protein</fullName>
    </submittedName>
</protein>
<proteinExistence type="predicted"/>
<evidence type="ECO:0000259" key="4">
    <source>
        <dbReference type="Pfam" id="PF25899"/>
    </source>
</evidence>
<gene>
    <name evidence="5" type="ORF">GPM918_LOCUS21546</name>
    <name evidence="6" type="ORF">OVA965_LOCUS24863</name>
    <name evidence="7" type="ORF">SRO942_LOCUS21543</name>
    <name evidence="8" type="ORF">TMI583_LOCUS25585</name>
</gene>
<feature type="chain" id="PRO_5036226023" evidence="2">
    <location>
        <begin position="23"/>
        <end position="597"/>
    </location>
</feature>
<keyword evidence="1" id="KW-0472">Membrane</keyword>
<sequence>MHYCYYSILILTIVFHCTIVKAQQFSICAGGQPTSVQDPRWYSVPSRFEIIGEITMADGAFEVSQTFSANRDAIYLTIRGQTIQHYYYYDTNEYFTISHFVLDDILTPICARTAITDQFATSNISQTVVKPSILLGYDSRNNENQQWGTRFQKETTIRGIPVDVFQACFYVPDIQTTIEATYYISIFCRNRTNTLGLPKNLPDRLSINTELLIPFNNYSIVSGHETYDKHFQFVKYDVYLSNQQHQTEIHDYNTGLTYRYEHQTKRCTVGNITTSSNDAVAVDDHPNFVRMRDGPDFLLLNDIDFHYAGIRQCRDHVQCHVWIGEKPHPDNKGFEHREWYWAFEVNNIQLSEFVPLKMIISELNFEGKKLSSVEVSMFNFNRNPNTIYEIDRTLADCYRAMGPSNGYNYVVILFKLNNDKQYPVQQNIRYLQLQIWQTMTSVLNLRPIRLSNILIDPINKDLLVSMTLLDVPPTFGPVENPINELKVNIILEQMHRLINNNELAFRAKYDTKEVLLRVRPQSLGVLLSSGETYKNFVEQIPQHRNQTVPEIIIRTRDIFITKHSGPKITAFIFGFMLLGLVLTVAVGTIVLHIKKRK</sequence>
<dbReference type="EMBL" id="CAJNOK010015168">
    <property type="protein sequence ID" value="CAF1219825.1"/>
    <property type="molecule type" value="Genomic_DNA"/>
</dbReference>
<feature type="domain" description="LolA-like" evidence="3">
    <location>
        <begin position="186"/>
        <end position="391"/>
    </location>
</feature>
<evidence type="ECO:0000256" key="1">
    <source>
        <dbReference type="SAM" id="Phobius"/>
    </source>
</evidence>
<dbReference type="Proteomes" id="UP000682733">
    <property type="component" value="Unassembled WGS sequence"/>
</dbReference>
<keyword evidence="1" id="KW-1133">Transmembrane helix</keyword>
<evidence type="ECO:0000259" key="3">
    <source>
        <dbReference type="Pfam" id="PF25898"/>
    </source>
</evidence>
<feature type="transmembrane region" description="Helical" evidence="1">
    <location>
        <begin position="570"/>
        <end position="593"/>
    </location>
</feature>
<keyword evidence="2" id="KW-0732">Signal</keyword>
<dbReference type="OrthoDB" id="5983572at2759"/>
<dbReference type="Pfam" id="PF25899">
    <property type="entry name" value="DUF7959"/>
    <property type="match status" value="1"/>
</dbReference>
<dbReference type="EMBL" id="CAJNOQ010007117">
    <property type="protein sequence ID" value="CAF1158382.1"/>
    <property type="molecule type" value="Genomic_DNA"/>
</dbReference>
<keyword evidence="1" id="KW-0812">Transmembrane</keyword>
<dbReference type="EMBL" id="CAJOBA010036706">
    <property type="protein sequence ID" value="CAF4027919.1"/>
    <property type="molecule type" value="Genomic_DNA"/>
</dbReference>
<evidence type="ECO:0000313" key="8">
    <source>
        <dbReference type="EMBL" id="CAF4027919.1"/>
    </source>
</evidence>
<dbReference type="Proteomes" id="UP000681722">
    <property type="component" value="Unassembled WGS sequence"/>
</dbReference>
<name>A0A814TB04_9BILA</name>
<feature type="signal peptide" evidence="2">
    <location>
        <begin position="1"/>
        <end position="22"/>
    </location>
</feature>
<evidence type="ECO:0000256" key="2">
    <source>
        <dbReference type="SAM" id="SignalP"/>
    </source>
</evidence>
<feature type="domain" description="DUF7959" evidence="4">
    <location>
        <begin position="414"/>
        <end position="525"/>
    </location>
</feature>
<accession>A0A814TB04</accession>
<keyword evidence="9" id="KW-1185">Reference proteome</keyword>
<dbReference type="PANTHER" id="PTHR36902">
    <property type="entry name" value="ENRICHED IN SURFACE-LABELED PROTEOME PROTEIN 9"/>
    <property type="match status" value="1"/>
</dbReference>